<dbReference type="SMART" id="SM00382">
    <property type="entry name" value="AAA"/>
    <property type="match status" value="2"/>
</dbReference>
<dbReference type="CDD" id="cd20384">
    <property type="entry name" value="Tudor_ZGPAT"/>
    <property type="match status" value="1"/>
</dbReference>
<feature type="domain" description="ABC transporter" evidence="5">
    <location>
        <begin position="251"/>
        <end position="498"/>
    </location>
</feature>
<dbReference type="SUPFAM" id="SSF52540">
    <property type="entry name" value="P-loop containing nucleoside triphosphate hydrolases"/>
    <property type="match status" value="2"/>
</dbReference>
<keyword evidence="7" id="KW-0496">Mitochondrion</keyword>
<dbReference type="InterPro" id="IPR003439">
    <property type="entry name" value="ABC_transporter-like_ATP-bd"/>
</dbReference>
<keyword evidence="8" id="KW-1185">Reference proteome</keyword>
<dbReference type="GO" id="GO:0005524">
    <property type="term" value="F:ATP binding"/>
    <property type="evidence" value="ECO:0007669"/>
    <property type="project" value="UniProtKB-KW"/>
</dbReference>
<gene>
    <name evidence="6" type="ORF">PBRA_007803</name>
    <name evidence="7" type="ORF">PLBR_LOCUS7404</name>
</gene>
<evidence type="ECO:0000256" key="1">
    <source>
        <dbReference type="ARBA" id="ARBA00022737"/>
    </source>
</evidence>
<dbReference type="GO" id="GO:0016887">
    <property type="term" value="F:ATP hydrolysis activity"/>
    <property type="evidence" value="ECO:0007669"/>
    <property type="project" value="InterPro"/>
</dbReference>
<dbReference type="CDD" id="cd03221">
    <property type="entry name" value="ABCF_EF-3"/>
    <property type="match status" value="2"/>
</dbReference>
<geneLocation type="mitochondrion" evidence="7"/>
<dbReference type="FunFam" id="3.40.50.300:FF:000011">
    <property type="entry name" value="Putative ABC transporter ATP-binding component"/>
    <property type="match status" value="1"/>
</dbReference>
<reference evidence="7 9" key="2">
    <citation type="submission" date="2018-03" db="EMBL/GenBank/DDBJ databases">
        <authorList>
            <person name="Fogelqvist J."/>
        </authorList>
    </citation>
    <scope>NUCLEOTIDE SEQUENCE [LARGE SCALE GENOMIC DNA]</scope>
</reference>
<evidence type="ECO:0000256" key="3">
    <source>
        <dbReference type="ARBA" id="ARBA00022840"/>
    </source>
</evidence>
<dbReference type="Pfam" id="PF00005">
    <property type="entry name" value="ABC_tran"/>
    <property type="match status" value="2"/>
</dbReference>
<dbReference type="Gene3D" id="3.40.50.300">
    <property type="entry name" value="P-loop containing nucleotide triphosphate hydrolases"/>
    <property type="match status" value="2"/>
</dbReference>
<dbReference type="PANTHER" id="PTHR19211:SF117">
    <property type="entry name" value="ATP-BINDING CASSETTE SUB-FAMILY F MEMBER 3"/>
    <property type="match status" value="1"/>
</dbReference>
<reference evidence="6 8" key="1">
    <citation type="submission" date="2015-02" db="EMBL/GenBank/DDBJ databases">
        <authorList>
            <person name="Chooi Y.-H."/>
        </authorList>
    </citation>
    <scope>NUCLEOTIDE SEQUENCE [LARGE SCALE GENOMIC DNA]</scope>
    <source>
        <strain evidence="6">E3</strain>
    </source>
</reference>
<dbReference type="InterPro" id="IPR032781">
    <property type="entry name" value="ABC_tran_Xtn"/>
</dbReference>
<dbReference type="InterPro" id="IPR050611">
    <property type="entry name" value="ABCF"/>
</dbReference>
<keyword evidence="2" id="KW-0547">Nucleotide-binding</keyword>
<sequence>MSPSIEAGALESSIRVACPDLDDAIVVYVASMTLDVLASSTMVDAAGTLAESMVDYDVAGDGDSGARIASEILARVGVTEETMKSQVVEESGDERVAEESVAVDDLSRGQIVLARHPSDDMWYQSEVVSIRDGVVSVRIDRLGETIELPTFRIKLFPATSTISDLLSASAPANDKRISMRERVHKDANRIVESLKEDPRKRAARDEKQRVRTEKQAEQKARIAAQEADAQRQAANAKALEVLALQAKGSASNSKDIIVTSFVLPAIGGGTDLLTESSLRFASGRRYGLCGRNGVGKSTLLKAMASYEIKGFPMHVRVLYVEQEVTGDDTPVIDSVLSADIERIELLKKEEELVEDSSAAEELAAVYDRLRDIDAWGAEARASSILAGLQFSPEMQRMPTKSLSGGWRMRVALATALFLRPDVLLLDEPTNHLDFPAVLWLEKYLRELPSTLVVVSHDRVFINNVVTDIVHMENRQLMYYKGDYDNFERVRADTRKQQHKLFEANQRKRRHMQTFIDRFRYNANRARLVQSRIKSLERLGYVDDVEEDSQFRLDFPDPEPLGKHIIQMDDVAFGYDRTRPLLNNVNIRLDMESRVGVIGANGCGKTTLLKLMLGELSPDAGCVFRNSNARISVFTQHHVDQLNLSQSPLEHFNECFPGSDMPTLRAQLGRFGVSGNLALQTISTLSGGQKSRVAFAKIMMTKPHLVLFDEPTNHMDLETVDSLINALATFTGGAMFISHDQYFLKNAASEFWSIANGKVQYLDSFEAAKAHTYATLR</sequence>
<accession>A0A0G4IY51</accession>
<organism evidence="6 8">
    <name type="scientific">Plasmodiophora brassicae</name>
    <name type="common">Clubroot disease agent</name>
    <dbReference type="NCBI Taxonomy" id="37360"/>
    <lineage>
        <taxon>Eukaryota</taxon>
        <taxon>Sar</taxon>
        <taxon>Rhizaria</taxon>
        <taxon>Endomyxa</taxon>
        <taxon>Phytomyxea</taxon>
        <taxon>Plasmodiophorida</taxon>
        <taxon>Plasmodiophoridae</taxon>
        <taxon>Plasmodiophora</taxon>
    </lineage>
</organism>
<evidence type="ECO:0000313" key="7">
    <source>
        <dbReference type="EMBL" id="SPR00189.1"/>
    </source>
</evidence>
<evidence type="ECO:0000259" key="5">
    <source>
        <dbReference type="PROSITE" id="PS50893"/>
    </source>
</evidence>
<dbReference type="OrthoDB" id="2110130at2759"/>
<feature type="domain" description="ABC transporter" evidence="5">
    <location>
        <begin position="565"/>
        <end position="775"/>
    </location>
</feature>
<dbReference type="InterPro" id="IPR017871">
    <property type="entry name" value="ABC_transporter-like_CS"/>
</dbReference>
<name>A0A0G4IY51_PLABS</name>
<dbReference type="InterPro" id="IPR003593">
    <property type="entry name" value="AAA+_ATPase"/>
</dbReference>
<dbReference type="InterPro" id="IPR027417">
    <property type="entry name" value="P-loop_NTPase"/>
</dbReference>
<dbReference type="PROSITE" id="PS50893">
    <property type="entry name" value="ABC_TRANSPORTER_2"/>
    <property type="match status" value="2"/>
</dbReference>
<dbReference type="EMBL" id="OVEO01000013">
    <property type="protein sequence ID" value="SPR00189.1"/>
    <property type="molecule type" value="Genomic_DNA"/>
</dbReference>
<evidence type="ECO:0000313" key="6">
    <source>
        <dbReference type="EMBL" id="CEP00069.1"/>
    </source>
</evidence>
<evidence type="ECO:0000256" key="2">
    <source>
        <dbReference type="ARBA" id="ARBA00022741"/>
    </source>
</evidence>
<evidence type="ECO:0000313" key="9">
    <source>
        <dbReference type="Proteomes" id="UP000290189"/>
    </source>
</evidence>
<dbReference type="Proteomes" id="UP000039324">
    <property type="component" value="Unassembled WGS sequence"/>
</dbReference>
<dbReference type="FunFam" id="3.40.50.300:FF:000104">
    <property type="entry name" value="ATP-binding cassette sub-family F member 3"/>
    <property type="match status" value="1"/>
</dbReference>
<keyword evidence="3" id="KW-0067">ATP-binding</keyword>
<protein>
    <recommendedName>
        <fullName evidence="5">ABC transporter domain-containing protein</fullName>
    </recommendedName>
</protein>
<dbReference type="Gene3D" id="2.30.30.140">
    <property type="match status" value="1"/>
</dbReference>
<dbReference type="PANTHER" id="PTHR19211">
    <property type="entry name" value="ATP-BINDING TRANSPORT PROTEIN-RELATED"/>
    <property type="match status" value="1"/>
</dbReference>
<dbReference type="OMA" id="HVKVGFL"/>
<feature type="region of interest" description="Disordered" evidence="4">
    <location>
        <begin position="194"/>
        <end position="217"/>
    </location>
</feature>
<dbReference type="AlphaFoldDB" id="A0A0G4IY51"/>
<dbReference type="Pfam" id="PF12848">
    <property type="entry name" value="ABC_tran_Xtn"/>
    <property type="match status" value="1"/>
</dbReference>
<evidence type="ECO:0000313" key="8">
    <source>
        <dbReference type="Proteomes" id="UP000039324"/>
    </source>
</evidence>
<evidence type="ECO:0000256" key="4">
    <source>
        <dbReference type="SAM" id="MobiDB-lite"/>
    </source>
</evidence>
<dbReference type="EMBL" id="CDSF01000097">
    <property type="protein sequence ID" value="CEP00069.1"/>
    <property type="molecule type" value="Genomic_DNA"/>
</dbReference>
<dbReference type="STRING" id="37360.A0A0G4IY51"/>
<dbReference type="Proteomes" id="UP000290189">
    <property type="component" value="Unassembled WGS sequence"/>
</dbReference>
<proteinExistence type="predicted"/>
<dbReference type="PROSITE" id="PS00211">
    <property type="entry name" value="ABC_TRANSPORTER_1"/>
    <property type="match status" value="2"/>
</dbReference>
<keyword evidence="1" id="KW-0677">Repeat</keyword>